<dbReference type="RefSeq" id="WP_029991325.1">
    <property type="nucleotide sequence ID" value="NZ_ATMJ01000050.1"/>
</dbReference>
<accession>A0A085J9T2</accession>
<dbReference type="GO" id="GO:0008033">
    <property type="term" value="P:tRNA processing"/>
    <property type="evidence" value="ECO:0007669"/>
    <property type="project" value="UniProtKB-UniRule"/>
</dbReference>
<dbReference type="GO" id="GO:0016740">
    <property type="term" value="F:transferase activity"/>
    <property type="evidence" value="ECO:0007669"/>
    <property type="project" value="UniProtKB-KW"/>
</dbReference>
<dbReference type="OrthoDB" id="9796287at2"/>
<evidence type="ECO:0000313" key="7">
    <source>
        <dbReference type="Proteomes" id="UP000028602"/>
    </source>
</evidence>
<feature type="binding site" evidence="4">
    <location>
        <position position="186"/>
    </location>
    <ligand>
        <name>folate</name>
        <dbReference type="ChEBI" id="CHEBI:62501"/>
    </ligand>
</feature>
<keyword evidence="3 4" id="KW-0290">Folate-binding</keyword>
<protein>
    <recommendedName>
        <fullName evidence="4">tRNA-modifying protein YgfZ</fullName>
    </recommendedName>
</protein>
<dbReference type="Gene3D" id="3.30.70.1400">
    <property type="entry name" value="Aminomethyltransferase beta-barrel domains"/>
    <property type="match status" value="1"/>
</dbReference>
<dbReference type="GO" id="GO:0009451">
    <property type="term" value="P:RNA modification"/>
    <property type="evidence" value="ECO:0007669"/>
    <property type="project" value="InterPro"/>
</dbReference>
<dbReference type="SUPFAM" id="SSF101790">
    <property type="entry name" value="Aminomethyltransferase beta-barrel domain"/>
    <property type="match status" value="1"/>
</dbReference>
<gene>
    <name evidence="6" type="primary">ygfZ</name>
    <name evidence="6" type="ORF">GTPT_3233</name>
</gene>
<dbReference type="eggNOG" id="COG0354">
    <property type="taxonomic scope" value="Bacteria"/>
</dbReference>
<organism evidence="6 7">
    <name type="scientific">Tatumella ptyseos ATCC 33301</name>
    <dbReference type="NCBI Taxonomy" id="1005995"/>
    <lineage>
        <taxon>Bacteria</taxon>
        <taxon>Pseudomonadati</taxon>
        <taxon>Pseudomonadota</taxon>
        <taxon>Gammaproteobacteria</taxon>
        <taxon>Enterobacterales</taxon>
        <taxon>Erwiniaceae</taxon>
        <taxon>Tatumella</taxon>
    </lineage>
</organism>
<keyword evidence="6" id="KW-0808">Transferase</keyword>
<evidence type="ECO:0000256" key="1">
    <source>
        <dbReference type="ARBA" id="ARBA00022490"/>
    </source>
</evidence>
<comment type="caution">
    <text evidence="6">The sequence shown here is derived from an EMBL/GenBank/DDBJ whole genome shotgun (WGS) entry which is preliminary data.</text>
</comment>
<dbReference type="HAMAP" id="MF_01175">
    <property type="entry name" value="tRNA_modifying_YgfZ"/>
    <property type="match status" value="1"/>
</dbReference>
<dbReference type="GO" id="GO:0005542">
    <property type="term" value="F:folic acid binding"/>
    <property type="evidence" value="ECO:0007669"/>
    <property type="project" value="UniProtKB-UniRule"/>
</dbReference>
<feature type="binding site" evidence="4">
    <location>
        <position position="25"/>
    </location>
    <ligand>
        <name>folate</name>
        <dbReference type="ChEBI" id="CHEBI:62501"/>
    </ligand>
</feature>
<comment type="similarity">
    <text evidence="4">Belongs to the tRNA-modifying YgfZ family.</text>
</comment>
<evidence type="ECO:0000256" key="3">
    <source>
        <dbReference type="ARBA" id="ARBA00022954"/>
    </source>
</evidence>
<dbReference type="GO" id="GO:0005737">
    <property type="term" value="C:cytoplasm"/>
    <property type="evidence" value="ECO:0007669"/>
    <property type="project" value="UniProtKB-SubCell"/>
</dbReference>
<dbReference type="InterPro" id="IPR048451">
    <property type="entry name" value="YgfZ_barrel"/>
</dbReference>
<dbReference type="NCBIfam" id="NF007110">
    <property type="entry name" value="PRK09559.1"/>
    <property type="match status" value="1"/>
</dbReference>
<dbReference type="InterPro" id="IPR017703">
    <property type="entry name" value="YgfZ/GCV_T_CS"/>
</dbReference>
<keyword evidence="7" id="KW-1185">Reference proteome</keyword>
<dbReference type="InterPro" id="IPR029043">
    <property type="entry name" value="GcvT/YgfZ_C"/>
</dbReference>
<evidence type="ECO:0000256" key="2">
    <source>
        <dbReference type="ARBA" id="ARBA00022694"/>
    </source>
</evidence>
<comment type="function">
    <text evidence="4">Folate-binding protein involved in regulating the level of ATP-DnaA and in the modification of some tRNAs. It is probably a key factor in regulatory networks that act via tRNA modification, such as initiation of chromosomal replication.</text>
</comment>
<evidence type="ECO:0000313" key="6">
    <source>
        <dbReference type="EMBL" id="KFD17228.1"/>
    </source>
</evidence>
<dbReference type="InterPro" id="IPR023758">
    <property type="entry name" value="tRNA-modifying_YgfZ"/>
</dbReference>
<dbReference type="Pfam" id="PF21130">
    <property type="entry name" value="YgfZ_barrel"/>
    <property type="match status" value="1"/>
</dbReference>
<dbReference type="Proteomes" id="UP000028602">
    <property type="component" value="Unassembled WGS sequence"/>
</dbReference>
<evidence type="ECO:0000259" key="5">
    <source>
        <dbReference type="Pfam" id="PF21130"/>
    </source>
</evidence>
<keyword evidence="2 4" id="KW-0819">tRNA processing</keyword>
<reference evidence="6 7" key="1">
    <citation type="submission" date="2014-05" db="EMBL/GenBank/DDBJ databases">
        <title>ATOL: Assembling a taxonomically balanced genome-scale reconstruction of the evolutionary history of the Enterobacteriaceae.</title>
        <authorList>
            <person name="Plunkett G.III."/>
            <person name="Neeno-Eckwall E.C."/>
            <person name="Glasner J.D."/>
            <person name="Perna N.T."/>
        </authorList>
    </citation>
    <scope>NUCLEOTIDE SEQUENCE [LARGE SCALE GENOMIC DNA]</scope>
    <source>
        <strain evidence="6 7">ATCC 33301</strain>
    </source>
</reference>
<dbReference type="NCBIfam" id="TIGR03317">
    <property type="entry name" value="ygfZ_signature"/>
    <property type="match status" value="1"/>
</dbReference>
<dbReference type="GO" id="GO:0016226">
    <property type="term" value="P:iron-sulfur cluster assembly"/>
    <property type="evidence" value="ECO:0007669"/>
    <property type="project" value="TreeGrafter"/>
</dbReference>
<comment type="subcellular location">
    <subcellularLocation>
        <location evidence="4">Cytoplasm</location>
    </subcellularLocation>
</comment>
<dbReference type="AlphaFoldDB" id="A0A085J9T2"/>
<dbReference type="FunFam" id="2.40.30.160:FF:000001">
    <property type="entry name" value="tRNA-modifying protein YgfZ"/>
    <property type="match status" value="1"/>
</dbReference>
<dbReference type="PANTHER" id="PTHR22602">
    <property type="entry name" value="TRANSFERASE CAF17, MITOCHONDRIAL-RELATED"/>
    <property type="match status" value="1"/>
</dbReference>
<keyword evidence="1 4" id="KW-0963">Cytoplasm</keyword>
<dbReference type="EMBL" id="JMPR01000050">
    <property type="protein sequence ID" value="KFD17228.1"/>
    <property type="molecule type" value="Genomic_DNA"/>
</dbReference>
<proteinExistence type="inferred from homology"/>
<sequence length="326" mass="35459">MPENTLSQPAAAETLPLTIVALDDWALVTARGPDSTSYLQGQLTLDVAALPENDHRLAAHCDAKGKMWSSLRLFHDTEDYGYILRRQVRDAQLAALKKYAVFAKVTLSDDDTRQLTGIAGQGAREALAAHFSELPDHNQPRVLAEDQLLLWQDCPAERFILIAGKEQTAALRSAISHAQTGDSQQWLALDIAAGQPVIDTATSGEFIPQATNLQALQAISFKKGCYTGQEMVARAKYRGANKRALYWLLGTAEQLPATGGALELQMGDRWRKTGTVLAAVKLNDGRVSVQAVLNNDLEAESVLRPEGDEGAVLTVQPLPYSLSEEE</sequence>
<evidence type="ECO:0000256" key="4">
    <source>
        <dbReference type="HAMAP-Rule" id="MF_01175"/>
    </source>
</evidence>
<name>A0A085J9T2_9GAMM</name>
<dbReference type="PANTHER" id="PTHR22602:SF0">
    <property type="entry name" value="TRANSFERASE CAF17, MITOCHONDRIAL-RELATED"/>
    <property type="match status" value="1"/>
</dbReference>
<dbReference type="SUPFAM" id="SSF103025">
    <property type="entry name" value="Folate-binding domain"/>
    <property type="match status" value="1"/>
</dbReference>
<feature type="domain" description="tRNA-modifying protein YgfZ-like beta-barrel" evidence="5">
    <location>
        <begin position="241"/>
        <end position="308"/>
    </location>
</feature>
<dbReference type="Gene3D" id="2.40.30.160">
    <property type="match status" value="1"/>
</dbReference>
<dbReference type="Gene3D" id="3.30.70.1630">
    <property type="match status" value="1"/>
</dbReference>
<dbReference type="InterPro" id="IPR045179">
    <property type="entry name" value="YgfZ/GcvT"/>
</dbReference>